<dbReference type="GO" id="GO:0005048">
    <property type="term" value="F:signal sequence binding"/>
    <property type="evidence" value="ECO:0007669"/>
    <property type="project" value="InterPro"/>
</dbReference>
<dbReference type="Pfam" id="PF02613">
    <property type="entry name" value="Nitrate_red_del"/>
    <property type="match status" value="1"/>
</dbReference>
<dbReference type="KEGG" id="prag:EKN56_05110"/>
<dbReference type="OrthoDB" id="3174863at2"/>
<protein>
    <recommendedName>
        <fullName evidence="2">Tat proofreading chaperone DmsD</fullName>
    </recommendedName>
    <alternativeName>
        <fullName evidence="2">DMSO reductase maturation protein</fullName>
    </alternativeName>
    <alternativeName>
        <fullName evidence="2">Twin-arginine leader-binding protein DmsD</fullName>
    </alternativeName>
</protein>
<comment type="similarity">
    <text evidence="2">Belongs to the TorD/DmsD family. DmsD subfamily.</text>
</comment>
<keyword evidence="4" id="KW-1185">Reference proteome</keyword>
<gene>
    <name evidence="2 3" type="primary">dmsD</name>
    <name evidence="3" type="ORF">EKN56_05110</name>
</gene>
<dbReference type="PANTHER" id="PTHR34227">
    <property type="entry name" value="CHAPERONE PROTEIN YCDY"/>
    <property type="match status" value="1"/>
</dbReference>
<accession>A0A411WI58</accession>
<name>A0A411WI58_9GAMM</name>
<comment type="function">
    <text evidence="2">Required for biogenesis/assembly of DMSO reductase, but not for the interaction of the DmsA signal peptide with the Tat system. May be part of a chaperone cascade complex that facilitates a folding-maturation pathway for the substrate protein.</text>
</comment>
<dbReference type="SUPFAM" id="SSF89155">
    <property type="entry name" value="TorD-like"/>
    <property type="match status" value="1"/>
</dbReference>
<organism evidence="3 4">
    <name type="scientific">Limnobaculum zhutongyuii</name>
    <dbReference type="NCBI Taxonomy" id="2498113"/>
    <lineage>
        <taxon>Bacteria</taxon>
        <taxon>Pseudomonadati</taxon>
        <taxon>Pseudomonadota</taxon>
        <taxon>Gammaproteobacteria</taxon>
        <taxon>Enterobacterales</taxon>
        <taxon>Budviciaceae</taxon>
        <taxon>Limnobaculum</taxon>
    </lineage>
</organism>
<dbReference type="InterPro" id="IPR020945">
    <property type="entry name" value="DMSO/NO3_reduct_chaperone"/>
</dbReference>
<dbReference type="InterPro" id="IPR050289">
    <property type="entry name" value="TorD/DmsD_chaperones"/>
</dbReference>
<dbReference type="Proteomes" id="UP000293154">
    <property type="component" value="Chromosome"/>
</dbReference>
<dbReference type="InterPro" id="IPR036411">
    <property type="entry name" value="TorD-like_sf"/>
</dbReference>
<dbReference type="Gene3D" id="1.10.3480.10">
    <property type="entry name" value="TorD-like"/>
    <property type="match status" value="1"/>
</dbReference>
<proteinExistence type="inferred from homology"/>
<dbReference type="PIRSF" id="PIRSF004690">
    <property type="entry name" value="DmsD"/>
    <property type="match status" value="1"/>
</dbReference>
<keyword evidence="1 2" id="KW-0143">Chaperone</keyword>
<evidence type="ECO:0000256" key="2">
    <source>
        <dbReference type="HAMAP-Rule" id="MF_00940"/>
    </source>
</evidence>
<dbReference type="InterPro" id="IPR026269">
    <property type="entry name" value="DmsD-type"/>
</dbReference>
<evidence type="ECO:0000313" key="3">
    <source>
        <dbReference type="EMBL" id="QBH95836.1"/>
    </source>
</evidence>
<dbReference type="AlphaFoldDB" id="A0A411WI58"/>
<evidence type="ECO:0000256" key="1">
    <source>
        <dbReference type="ARBA" id="ARBA00023186"/>
    </source>
</evidence>
<dbReference type="InterPro" id="IPR028611">
    <property type="entry name" value="DmsD_chaperone"/>
</dbReference>
<sequence>MTSPAIPSLADLDDVSLTGRMLGALLYYAPDRPEVLSLLELLSNDNWQEEWPCGAMSEIRTAAALMNTGLETAHRQTLDEAYQRLFIGPDALPAPPWGSVYLDRESVVFGNSTLDLRQWQASLGIEVQQQQREPEDHIGLLLMLAAWLAENQSEQLSILLSDHLLPWSGRFLTLLEERAEHPFYQGIARLTSTTLAHWQQRLNVPVISKDLFF</sequence>
<dbReference type="HAMAP" id="MF_00940">
    <property type="entry name" value="DmsD_chaperone"/>
    <property type="match status" value="1"/>
</dbReference>
<dbReference type="EMBL" id="CP034752">
    <property type="protein sequence ID" value="QBH95836.1"/>
    <property type="molecule type" value="Genomic_DNA"/>
</dbReference>
<reference evidence="3 4" key="1">
    <citation type="submission" date="2019-03" db="EMBL/GenBank/DDBJ databases">
        <title>Pragia sp. nov. isolated from the gut tract of Carduelis flavirostris.</title>
        <authorList>
            <person name="Ge Y."/>
        </authorList>
    </citation>
    <scope>NUCLEOTIDE SEQUENCE [LARGE SCALE GENOMIC DNA]</scope>
    <source>
        <strain evidence="3 4">CF-458</strain>
    </source>
</reference>
<dbReference type="PANTHER" id="PTHR34227:SF6">
    <property type="entry name" value="TAT PROOFREADING CHAPERONE DMSD"/>
    <property type="match status" value="1"/>
</dbReference>
<evidence type="ECO:0000313" key="4">
    <source>
        <dbReference type="Proteomes" id="UP000293154"/>
    </source>
</evidence>
<dbReference type="RefSeq" id="WP_130590823.1">
    <property type="nucleotide sequence ID" value="NZ_CP034752.1"/>
</dbReference>
<dbReference type="NCBIfam" id="NF008632">
    <property type="entry name" value="PRK11621.1"/>
    <property type="match status" value="1"/>
</dbReference>